<dbReference type="Proteomes" id="UP001434883">
    <property type="component" value="Unassembled WGS sequence"/>
</dbReference>
<protein>
    <submittedName>
        <fullName evidence="1">Uncharacterized protein</fullName>
    </submittedName>
</protein>
<proteinExistence type="predicted"/>
<evidence type="ECO:0000313" key="1">
    <source>
        <dbReference type="EMBL" id="MEQ2190588.1"/>
    </source>
</evidence>
<organism evidence="1 2">
    <name type="scientific">Xenoophorus captivus</name>
    <dbReference type="NCBI Taxonomy" id="1517983"/>
    <lineage>
        <taxon>Eukaryota</taxon>
        <taxon>Metazoa</taxon>
        <taxon>Chordata</taxon>
        <taxon>Craniata</taxon>
        <taxon>Vertebrata</taxon>
        <taxon>Euteleostomi</taxon>
        <taxon>Actinopterygii</taxon>
        <taxon>Neopterygii</taxon>
        <taxon>Teleostei</taxon>
        <taxon>Neoteleostei</taxon>
        <taxon>Acanthomorphata</taxon>
        <taxon>Ovalentaria</taxon>
        <taxon>Atherinomorphae</taxon>
        <taxon>Cyprinodontiformes</taxon>
        <taxon>Goodeidae</taxon>
        <taxon>Xenoophorus</taxon>
    </lineage>
</organism>
<gene>
    <name evidence="1" type="ORF">XENOCAPTIV_001271</name>
</gene>
<sequence length="185" mass="20196">MKPTEMVGVGGSAGPQGRVVKVETRSPAVGEDGECFHCAAAAGRQRRVYLEGGAAAGSRTLCGDGLLQVSGLWVMDGEGLTRMDASESIIMLVLLIKTNGSMHGVFVGLRCPTVREVVFNYVFYPHILVFFRQKCKTSFSFSCLFTKIRFFLVGETQVMSCIPGLFFSLLCSDFKKNINVSCRSR</sequence>
<keyword evidence="2" id="KW-1185">Reference proteome</keyword>
<evidence type="ECO:0000313" key="2">
    <source>
        <dbReference type="Proteomes" id="UP001434883"/>
    </source>
</evidence>
<dbReference type="EMBL" id="JAHRIN010000110">
    <property type="protein sequence ID" value="MEQ2190588.1"/>
    <property type="molecule type" value="Genomic_DNA"/>
</dbReference>
<name>A0ABV0Q4X8_9TELE</name>
<accession>A0ABV0Q4X8</accession>
<reference evidence="1 2" key="1">
    <citation type="submission" date="2021-06" db="EMBL/GenBank/DDBJ databases">
        <authorList>
            <person name="Palmer J.M."/>
        </authorList>
    </citation>
    <scope>NUCLEOTIDE SEQUENCE [LARGE SCALE GENOMIC DNA]</scope>
    <source>
        <strain evidence="1 2">XC_2019</strain>
        <tissue evidence="1">Muscle</tissue>
    </source>
</reference>
<comment type="caution">
    <text evidence="1">The sequence shown here is derived from an EMBL/GenBank/DDBJ whole genome shotgun (WGS) entry which is preliminary data.</text>
</comment>